<dbReference type="InterPro" id="IPR038532">
    <property type="entry name" value="NDUFS4-like_sf"/>
</dbReference>
<evidence type="ECO:0000256" key="4">
    <source>
        <dbReference type="ARBA" id="ARBA00022792"/>
    </source>
</evidence>
<evidence type="ECO:0000256" key="5">
    <source>
        <dbReference type="ARBA" id="ARBA00022946"/>
    </source>
</evidence>
<comment type="similarity">
    <text evidence="1 9">Belongs to the complex I NDUFS4 subunit family.</text>
</comment>
<protein>
    <recommendedName>
        <fullName evidence="9">NADH dehydrogenase [ubiquinone] iron-sulfur protein 4, mitochondrial</fullName>
    </recommendedName>
</protein>
<comment type="function">
    <text evidence="9">Accessory subunit of the mitochondrial membrane respiratory chain NADH dehydrogenase (Complex I), that is believed not to be involved in catalysis. Complex I functions in the transfer of electrons from NADH to the respiratory chain. The immediate electron acceptor for the enzyme is believed to be ubiquinone.</text>
</comment>
<dbReference type="Gene3D" id="3.30.160.190">
    <property type="entry name" value="atu1810 like domain"/>
    <property type="match status" value="1"/>
</dbReference>
<evidence type="ECO:0000256" key="7">
    <source>
        <dbReference type="ARBA" id="ARBA00023128"/>
    </source>
</evidence>
<gene>
    <name evidence="10" type="ORF">FFLO_02956</name>
</gene>
<keyword evidence="4 9" id="KW-0999">Mitochondrion inner membrane</keyword>
<comment type="caution">
    <text evidence="10">The sequence shown here is derived from an EMBL/GenBank/DDBJ whole genome shotgun (WGS) entry which is preliminary data.</text>
</comment>
<dbReference type="GO" id="GO:0022900">
    <property type="term" value="P:electron transport chain"/>
    <property type="evidence" value="ECO:0007669"/>
    <property type="project" value="InterPro"/>
</dbReference>
<keyword evidence="6 9" id="KW-0249">Electron transport</keyword>
<evidence type="ECO:0000256" key="9">
    <source>
        <dbReference type="RuleBase" id="RU367010"/>
    </source>
</evidence>
<keyword evidence="5 9" id="KW-0809">Transit peptide</keyword>
<keyword evidence="8 9" id="KW-0472">Membrane</keyword>
<dbReference type="Pfam" id="PF04800">
    <property type="entry name" value="NDUS4"/>
    <property type="match status" value="1"/>
</dbReference>
<keyword evidence="3 9" id="KW-0679">Respiratory chain</keyword>
<sequence length="196" mass="22071">MFAVRRSLLLSARPSPISTLTATSIRLNSNLTSTPTRQVTDPKENVTQSIVSHDQATIDAHQNSGLTTSHPSPEIISADVLSDAPYALHARQVRIYQPTKSTMQSAKQGTSHWQIDWDTLQGAGRWENELMGWGSTADYMQGTSMRFRTREAAIHFAEKQGWSYQVDKVQEARIPPKSYAENYVHIPGKLRRYQTK</sequence>
<dbReference type="GO" id="GO:0005743">
    <property type="term" value="C:mitochondrial inner membrane"/>
    <property type="evidence" value="ECO:0007669"/>
    <property type="project" value="UniProtKB-SubCell"/>
</dbReference>
<name>A0A8K0JLL4_9TREE</name>
<dbReference type="InterPro" id="IPR006885">
    <property type="entry name" value="NADH_UbQ_FeS_4_mit-like"/>
</dbReference>
<proteinExistence type="inferred from homology"/>
<evidence type="ECO:0000313" key="11">
    <source>
        <dbReference type="Proteomes" id="UP000812966"/>
    </source>
</evidence>
<evidence type="ECO:0000256" key="6">
    <source>
        <dbReference type="ARBA" id="ARBA00022982"/>
    </source>
</evidence>
<evidence type="ECO:0000256" key="8">
    <source>
        <dbReference type="ARBA" id="ARBA00023136"/>
    </source>
</evidence>
<dbReference type="PANTHER" id="PTHR12219:SF8">
    <property type="entry name" value="NADH DEHYDROGENASE [UBIQUINONE] IRON-SULFUR PROTEIN 4, MITOCHONDRIAL"/>
    <property type="match status" value="1"/>
</dbReference>
<organism evidence="10 11">
    <name type="scientific">Filobasidium floriforme</name>
    <dbReference type="NCBI Taxonomy" id="5210"/>
    <lineage>
        <taxon>Eukaryota</taxon>
        <taxon>Fungi</taxon>
        <taxon>Dikarya</taxon>
        <taxon>Basidiomycota</taxon>
        <taxon>Agaricomycotina</taxon>
        <taxon>Tremellomycetes</taxon>
        <taxon>Filobasidiales</taxon>
        <taxon>Filobasidiaceae</taxon>
        <taxon>Filobasidium</taxon>
    </lineage>
</organism>
<accession>A0A8K0JLL4</accession>
<evidence type="ECO:0000256" key="3">
    <source>
        <dbReference type="ARBA" id="ARBA00022660"/>
    </source>
</evidence>
<keyword evidence="7 9" id="KW-0496">Mitochondrion</keyword>
<reference evidence="10" key="1">
    <citation type="submission" date="2020-04" db="EMBL/GenBank/DDBJ databases">
        <title>Analysis of mating type loci in Filobasidium floriforme.</title>
        <authorList>
            <person name="Nowrousian M."/>
        </authorList>
    </citation>
    <scope>NUCLEOTIDE SEQUENCE</scope>
    <source>
        <strain evidence="10">CBS 6242</strain>
    </source>
</reference>
<dbReference type="EMBL" id="JABELV010000051">
    <property type="protein sequence ID" value="KAG7553601.1"/>
    <property type="molecule type" value="Genomic_DNA"/>
</dbReference>
<dbReference type="AlphaFoldDB" id="A0A8K0JLL4"/>
<evidence type="ECO:0000313" key="10">
    <source>
        <dbReference type="EMBL" id="KAG7553601.1"/>
    </source>
</evidence>
<comment type="subcellular location">
    <subcellularLocation>
        <location evidence="9">Mitochondrion inner membrane</location>
        <topology evidence="9">Peripheral membrane protein</topology>
        <orientation evidence="9">Matrix side</orientation>
    </subcellularLocation>
</comment>
<dbReference type="Proteomes" id="UP000812966">
    <property type="component" value="Unassembled WGS sequence"/>
</dbReference>
<dbReference type="FunFam" id="3.30.160.190:FF:000001">
    <property type="entry name" value="NADH-ubiquinone oxidoreductase 21 kDa subunit mitochondrial"/>
    <property type="match status" value="1"/>
</dbReference>
<keyword evidence="11" id="KW-1185">Reference proteome</keyword>
<dbReference type="PANTHER" id="PTHR12219">
    <property type="entry name" value="NADH-UBIQUINONE OXIDOREDUCTASE"/>
    <property type="match status" value="1"/>
</dbReference>
<keyword evidence="2 9" id="KW-0813">Transport</keyword>
<evidence type="ECO:0000256" key="2">
    <source>
        <dbReference type="ARBA" id="ARBA00022448"/>
    </source>
</evidence>
<evidence type="ECO:0000256" key="1">
    <source>
        <dbReference type="ARBA" id="ARBA00005882"/>
    </source>
</evidence>